<evidence type="ECO:0000256" key="8">
    <source>
        <dbReference type="SAM" id="MobiDB-lite"/>
    </source>
</evidence>
<evidence type="ECO:0000313" key="9">
    <source>
        <dbReference type="EMBL" id="UOQ45735.1"/>
    </source>
</evidence>
<evidence type="ECO:0000256" key="1">
    <source>
        <dbReference type="ARBA" id="ARBA00004514"/>
    </source>
</evidence>
<keyword evidence="10" id="KW-1185">Reference proteome</keyword>
<evidence type="ECO:0000256" key="2">
    <source>
        <dbReference type="ARBA" id="ARBA00022490"/>
    </source>
</evidence>
<gene>
    <name evidence="9" type="ORF">MUN89_07335</name>
</gene>
<dbReference type="Proteomes" id="UP000831787">
    <property type="component" value="Chromosome"/>
</dbReference>
<evidence type="ECO:0000313" key="10">
    <source>
        <dbReference type="Proteomes" id="UP000831787"/>
    </source>
</evidence>
<evidence type="ECO:0000256" key="5">
    <source>
        <dbReference type="ARBA" id="ARBA00093765"/>
    </source>
</evidence>
<dbReference type="EMBL" id="CP095073">
    <property type="protein sequence ID" value="UOQ45735.1"/>
    <property type="molecule type" value="Genomic_DNA"/>
</dbReference>
<keyword evidence="9" id="KW-0966">Cell projection</keyword>
<sequence length="117" mass="13858">MSVWKDFYGLTLKLELTLNENVTRGNRSEIIERVNDILDERSILMKELAQVQSAEERDMKEQVLAKEPELTARLDVLFRELKTEMRNVKKTKSSNQRYTNPYRSVSSYDGMFLDHRK</sequence>
<organism evidence="9 10">
    <name type="scientific">Halobacillus salinarum</name>
    <dbReference type="NCBI Taxonomy" id="2932257"/>
    <lineage>
        <taxon>Bacteria</taxon>
        <taxon>Bacillati</taxon>
        <taxon>Bacillota</taxon>
        <taxon>Bacilli</taxon>
        <taxon>Bacillales</taxon>
        <taxon>Bacillaceae</taxon>
        <taxon>Halobacillus</taxon>
    </lineage>
</organism>
<comment type="subcellular location">
    <subcellularLocation>
        <location evidence="1">Cytoplasm</location>
        <location evidence="1">Cytosol</location>
    </subcellularLocation>
</comment>
<reference evidence="9 10" key="1">
    <citation type="submission" date="2022-04" db="EMBL/GenBank/DDBJ databases">
        <title>Halobacillus sp. isolated from saltern.</title>
        <authorList>
            <person name="Won M."/>
            <person name="Lee C.-M."/>
            <person name="Woen H.-Y."/>
            <person name="Kwon S.-W."/>
        </authorList>
    </citation>
    <scope>NUCLEOTIDE SEQUENCE [LARGE SCALE GENOMIC DNA]</scope>
    <source>
        <strain evidence="9 10">SSBR10-3</strain>
    </source>
</reference>
<keyword evidence="9" id="KW-0969">Cilium</keyword>
<keyword evidence="4" id="KW-0143">Chaperone</keyword>
<evidence type="ECO:0000256" key="7">
    <source>
        <dbReference type="ARBA" id="ARBA00093797"/>
    </source>
</evidence>
<comment type="similarity">
    <text evidence="6">Belongs to the bacillales FliT family.</text>
</comment>
<accession>A0ABY4EMX3</accession>
<protein>
    <recommendedName>
        <fullName evidence="7">Flagellar protein FliT</fullName>
    </recommendedName>
</protein>
<keyword evidence="9" id="KW-0282">Flagellum</keyword>
<evidence type="ECO:0000256" key="3">
    <source>
        <dbReference type="ARBA" id="ARBA00022795"/>
    </source>
</evidence>
<dbReference type="Pfam" id="PF05400">
    <property type="entry name" value="FliT"/>
    <property type="match status" value="1"/>
</dbReference>
<proteinExistence type="inferred from homology"/>
<feature type="compositionally biased region" description="Polar residues" evidence="8">
    <location>
        <begin position="93"/>
        <end position="107"/>
    </location>
</feature>
<dbReference type="RefSeq" id="WP_244712567.1">
    <property type="nucleotide sequence ID" value="NZ_CP095073.1"/>
</dbReference>
<evidence type="ECO:0000256" key="6">
    <source>
        <dbReference type="ARBA" id="ARBA00093785"/>
    </source>
</evidence>
<evidence type="ECO:0000256" key="4">
    <source>
        <dbReference type="ARBA" id="ARBA00023186"/>
    </source>
</evidence>
<comment type="function">
    <text evidence="5">May act as an export chaperone for the filament capping protein FliD.</text>
</comment>
<keyword evidence="2" id="KW-0963">Cytoplasm</keyword>
<name>A0ABY4EMX3_9BACI</name>
<dbReference type="InterPro" id="IPR008622">
    <property type="entry name" value="FliT"/>
</dbReference>
<feature type="region of interest" description="Disordered" evidence="8">
    <location>
        <begin position="88"/>
        <end position="117"/>
    </location>
</feature>
<keyword evidence="3" id="KW-1005">Bacterial flagellum biogenesis</keyword>